<organism evidence="2 3">
    <name type="scientific">Ruthenibacterium lactatiformans</name>
    <dbReference type="NCBI Taxonomy" id="1550024"/>
    <lineage>
        <taxon>Bacteria</taxon>
        <taxon>Bacillati</taxon>
        <taxon>Bacillota</taxon>
        <taxon>Clostridia</taxon>
        <taxon>Eubacteriales</taxon>
        <taxon>Oscillospiraceae</taxon>
        <taxon>Ruthenibacterium</taxon>
    </lineage>
</organism>
<keyword evidence="1" id="KW-0732">Signal</keyword>
<dbReference type="Proteomes" id="UP000472755">
    <property type="component" value="Unassembled WGS sequence"/>
</dbReference>
<dbReference type="RefSeq" id="WP_009321868.1">
    <property type="nucleotide sequence ID" value="NZ_CBCSVS010000007.1"/>
</dbReference>
<evidence type="ECO:0000313" key="3">
    <source>
        <dbReference type="Proteomes" id="UP000472755"/>
    </source>
</evidence>
<accession>A0A6L6LNU0</accession>
<evidence type="ECO:0000256" key="1">
    <source>
        <dbReference type="SAM" id="SignalP"/>
    </source>
</evidence>
<comment type="caution">
    <text evidence="2">The sequence shown here is derived from an EMBL/GenBank/DDBJ whole genome shotgun (WGS) entry which is preliminary data.</text>
</comment>
<feature type="chain" id="PRO_5026855329" evidence="1">
    <location>
        <begin position="25"/>
        <end position="147"/>
    </location>
</feature>
<name>A0A6L6LNU0_9FIRM</name>
<gene>
    <name evidence="2" type="ORF">GMD59_04280</name>
</gene>
<dbReference type="EMBL" id="WMZU01000004">
    <property type="protein sequence ID" value="MTS26503.1"/>
    <property type="molecule type" value="Genomic_DNA"/>
</dbReference>
<proteinExistence type="predicted"/>
<reference evidence="2 3" key="1">
    <citation type="journal article" date="2019" name="Nat. Med.">
        <title>A library of human gut bacterial isolates paired with longitudinal multiomics data enables mechanistic microbiome research.</title>
        <authorList>
            <person name="Poyet M."/>
            <person name="Groussin M."/>
            <person name="Gibbons S.M."/>
            <person name="Avila-Pacheco J."/>
            <person name="Jiang X."/>
            <person name="Kearney S.M."/>
            <person name="Perrotta A.R."/>
            <person name="Berdy B."/>
            <person name="Zhao S."/>
            <person name="Lieberman T.D."/>
            <person name="Swanson P.K."/>
            <person name="Smith M."/>
            <person name="Roesemann S."/>
            <person name="Alexander J.E."/>
            <person name="Rich S.A."/>
            <person name="Livny J."/>
            <person name="Vlamakis H."/>
            <person name="Clish C."/>
            <person name="Bullock K."/>
            <person name="Deik A."/>
            <person name="Scott J."/>
            <person name="Pierce K.A."/>
            <person name="Xavier R.J."/>
            <person name="Alm E.J."/>
        </authorList>
    </citation>
    <scope>NUCLEOTIDE SEQUENCE [LARGE SCALE GENOMIC DNA]</scope>
    <source>
        <strain evidence="2 3">BIOML-A4</strain>
    </source>
</reference>
<evidence type="ECO:0000313" key="2">
    <source>
        <dbReference type="EMBL" id="MTS26503.1"/>
    </source>
</evidence>
<feature type="signal peptide" evidence="1">
    <location>
        <begin position="1"/>
        <end position="24"/>
    </location>
</feature>
<sequence>MKKRIFAFVLCLLTCLTFSAIAFATENPIEPTDLCVYEGDVQPRINTACPFGNGIHQMASRGAGFVANDATQQYELYWKPCWQCTNCYLVMVTEGDPAFGYPIGHYATYSASEPVSTDATVISIPNANSLYYTSSSRMEGFRFYYQA</sequence>
<dbReference type="AlphaFoldDB" id="A0A6L6LNU0"/>
<protein>
    <submittedName>
        <fullName evidence="2">Uncharacterized protein</fullName>
    </submittedName>
</protein>